<dbReference type="InterPro" id="IPR032710">
    <property type="entry name" value="NTF2-like_dom_sf"/>
</dbReference>
<proteinExistence type="predicted"/>
<dbReference type="Pfam" id="PF12680">
    <property type="entry name" value="SnoaL_2"/>
    <property type="match status" value="1"/>
</dbReference>
<evidence type="ECO:0000313" key="2">
    <source>
        <dbReference type="EMBL" id="MFD1687582.1"/>
    </source>
</evidence>
<evidence type="ECO:0000259" key="1">
    <source>
        <dbReference type="Pfam" id="PF12680"/>
    </source>
</evidence>
<dbReference type="AlphaFoldDB" id="A0ABD6DZ35"/>
<dbReference type="RefSeq" id="WP_256309339.1">
    <property type="nucleotide sequence ID" value="NZ_JANHAW010000007.1"/>
</dbReference>
<reference evidence="2 3" key="1">
    <citation type="journal article" date="2019" name="Int. J. Syst. Evol. Microbiol.">
        <title>The Global Catalogue of Microorganisms (GCM) 10K type strain sequencing project: providing services to taxonomists for standard genome sequencing and annotation.</title>
        <authorList>
            <consortium name="The Broad Institute Genomics Platform"/>
            <consortium name="The Broad Institute Genome Sequencing Center for Infectious Disease"/>
            <person name="Wu L."/>
            <person name="Ma J."/>
        </authorList>
    </citation>
    <scope>NUCLEOTIDE SEQUENCE [LARGE SCALE GENOMIC DNA]</scope>
    <source>
        <strain evidence="2 3">CGMCC 1.10387</strain>
    </source>
</reference>
<dbReference type="SUPFAM" id="SSF54427">
    <property type="entry name" value="NTF2-like"/>
    <property type="match status" value="1"/>
</dbReference>
<organism evidence="2 3">
    <name type="scientific">Halobellus litoreus</name>
    <dbReference type="NCBI Taxonomy" id="755310"/>
    <lineage>
        <taxon>Archaea</taxon>
        <taxon>Methanobacteriati</taxon>
        <taxon>Methanobacteriota</taxon>
        <taxon>Stenosarchaea group</taxon>
        <taxon>Halobacteria</taxon>
        <taxon>Halobacteriales</taxon>
        <taxon>Haloferacaceae</taxon>
        <taxon>Halobellus</taxon>
    </lineage>
</organism>
<name>A0ABD6DZ35_9EURY</name>
<sequence length="139" mass="15809">MGTSPGTIVKRVVEAQNDHDLEGMLEWIAPDYQTETPLHPERNFTGHDQVRETWETVFRTTPDFEATLLNLVEDGTTVWAEFRYSGTQIDGTPLDMWGVIIFEVEDGQLARGRVYLEPSEAGEETWQDVYEVEGEDGTN</sequence>
<evidence type="ECO:0000313" key="3">
    <source>
        <dbReference type="Proteomes" id="UP001597092"/>
    </source>
</evidence>
<feature type="domain" description="SnoaL-like" evidence="1">
    <location>
        <begin position="9"/>
        <end position="111"/>
    </location>
</feature>
<dbReference type="EMBL" id="JBHUDP010000016">
    <property type="protein sequence ID" value="MFD1687582.1"/>
    <property type="molecule type" value="Genomic_DNA"/>
</dbReference>
<dbReference type="Gene3D" id="3.10.450.50">
    <property type="match status" value="1"/>
</dbReference>
<accession>A0ABD6DZ35</accession>
<dbReference type="Proteomes" id="UP001597092">
    <property type="component" value="Unassembled WGS sequence"/>
</dbReference>
<dbReference type="InterPro" id="IPR037401">
    <property type="entry name" value="SnoaL-like"/>
</dbReference>
<keyword evidence="3" id="KW-1185">Reference proteome</keyword>
<gene>
    <name evidence="2" type="ORF">ACFSAS_18525</name>
</gene>
<comment type="caution">
    <text evidence="2">The sequence shown here is derived from an EMBL/GenBank/DDBJ whole genome shotgun (WGS) entry which is preliminary data.</text>
</comment>
<protein>
    <submittedName>
        <fullName evidence="2">Nuclear transport factor 2 family protein</fullName>
    </submittedName>
</protein>